<accession>A0A2P5EZQ7</accession>
<gene>
    <name evidence="2" type="ORF">TorRG33x02_132430</name>
</gene>
<reference evidence="3" key="1">
    <citation type="submission" date="2016-06" db="EMBL/GenBank/DDBJ databases">
        <title>Parallel loss of symbiosis genes in relatives of nitrogen-fixing non-legume Parasponia.</title>
        <authorList>
            <person name="Van Velzen R."/>
            <person name="Holmer R."/>
            <person name="Bu F."/>
            <person name="Rutten L."/>
            <person name="Van Zeijl A."/>
            <person name="Liu W."/>
            <person name="Santuari L."/>
            <person name="Cao Q."/>
            <person name="Sharma T."/>
            <person name="Shen D."/>
            <person name="Roswanjaya Y."/>
            <person name="Wardhani T."/>
            <person name="Kalhor M.S."/>
            <person name="Jansen J."/>
            <person name="Van den Hoogen J."/>
            <person name="Gungor B."/>
            <person name="Hartog M."/>
            <person name="Hontelez J."/>
            <person name="Verver J."/>
            <person name="Yang W.-C."/>
            <person name="Schijlen E."/>
            <person name="Repin R."/>
            <person name="Schilthuizen M."/>
            <person name="Schranz E."/>
            <person name="Heidstra R."/>
            <person name="Miyata K."/>
            <person name="Fedorova E."/>
            <person name="Kohlen W."/>
            <person name="Bisseling T."/>
            <person name="Smit S."/>
            <person name="Geurts R."/>
        </authorList>
    </citation>
    <scope>NUCLEOTIDE SEQUENCE [LARGE SCALE GENOMIC DNA]</scope>
    <source>
        <strain evidence="3">cv. RG33-2</strain>
    </source>
</reference>
<keyword evidence="3" id="KW-1185">Reference proteome</keyword>
<comment type="caution">
    <text evidence="2">The sequence shown here is derived from an EMBL/GenBank/DDBJ whole genome shotgun (WGS) entry which is preliminary data.</text>
</comment>
<dbReference type="InParanoid" id="A0A2P5EZQ7"/>
<sequence length="37" mass="4195">MAAKSPEHTARGRDFRSPLAPSTVDDEWRKAAVLDRR</sequence>
<evidence type="ECO:0000313" key="2">
    <source>
        <dbReference type="EMBL" id="PON91025.1"/>
    </source>
</evidence>
<evidence type="ECO:0000313" key="3">
    <source>
        <dbReference type="Proteomes" id="UP000237000"/>
    </source>
</evidence>
<dbReference type="EMBL" id="JXTC01000078">
    <property type="protein sequence ID" value="PON91025.1"/>
    <property type="molecule type" value="Genomic_DNA"/>
</dbReference>
<organism evidence="2 3">
    <name type="scientific">Trema orientale</name>
    <name type="common">Charcoal tree</name>
    <name type="synonym">Celtis orientalis</name>
    <dbReference type="NCBI Taxonomy" id="63057"/>
    <lineage>
        <taxon>Eukaryota</taxon>
        <taxon>Viridiplantae</taxon>
        <taxon>Streptophyta</taxon>
        <taxon>Embryophyta</taxon>
        <taxon>Tracheophyta</taxon>
        <taxon>Spermatophyta</taxon>
        <taxon>Magnoliopsida</taxon>
        <taxon>eudicotyledons</taxon>
        <taxon>Gunneridae</taxon>
        <taxon>Pentapetalae</taxon>
        <taxon>rosids</taxon>
        <taxon>fabids</taxon>
        <taxon>Rosales</taxon>
        <taxon>Cannabaceae</taxon>
        <taxon>Trema</taxon>
    </lineage>
</organism>
<proteinExistence type="predicted"/>
<name>A0A2P5EZQ7_TREOI</name>
<protein>
    <submittedName>
        <fullName evidence="2">Uncharacterized protein</fullName>
    </submittedName>
</protein>
<dbReference type="Proteomes" id="UP000237000">
    <property type="component" value="Unassembled WGS sequence"/>
</dbReference>
<feature type="region of interest" description="Disordered" evidence="1">
    <location>
        <begin position="1"/>
        <end position="25"/>
    </location>
</feature>
<dbReference type="AlphaFoldDB" id="A0A2P5EZQ7"/>
<evidence type="ECO:0000256" key="1">
    <source>
        <dbReference type="SAM" id="MobiDB-lite"/>
    </source>
</evidence>
<feature type="compositionally biased region" description="Basic and acidic residues" evidence="1">
    <location>
        <begin position="1"/>
        <end position="16"/>
    </location>
</feature>